<proteinExistence type="predicted"/>
<organism evidence="2 3">
    <name type="scientific">Candidatus Chloroploca mongolica</name>
    <dbReference type="NCBI Taxonomy" id="2528176"/>
    <lineage>
        <taxon>Bacteria</taxon>
        <taxon>Bacillati</taxon>
        <taxon>Chloroflexota</taxon>
        <taxon>Chloroflexia</taxon>
        <taxon>Chloroflexales</taxon>
        <taxon>Chloroflexineae</taxon>
        <taxon>Oscillochloridaceae</taxon>
        <taxon>Candidatus Chloroploca</taxon>
    </lineage>
</organism>
<dbReference type="InterPro" id="IPR036249">
    <property type="entry name" value="Thioredoxin-like_sf"/>
</dbReference>
<dbReference type="Proteomes" id="UP001193081">
    <property type="component" value="Unassembled WGS sequence"/>
</dbReference>
<dbReference type="PANTHER" id="PTHR42852:SF17">
    <property type="entry name" value="THIOREDOXIN-LIKE PROTEIN HI_1115"/>
    <property type="match status" value="1"/>
</dbReference>
<dbReference type="PROSITE" id="PS51352">
    <property type="entry name" value="THIOREDOXIN_2"/>
    <property type="match status" value="1"/>
</dbReference>
<dbReference type="CDD" id="cd02966">
    <property type="entry name" value="TlpA_like_family"/>
    <property type="match status" value="1"/>
</dbReference>
<dbReference type="Gene3D" id="3.40.30.10">
    <property type="entry name" value="Glutaredoxin"/>
    <property type="match status" value="1"/>
</dbReference>
<feature type="domain" description="Thioredoxin" evidence="1">
    <location>
        <begin position="51"/>
        <end position="189"/>
    </location>
</feature>
<dbReference type="RefSeq" id="WP_135478562.1">
    <property type="nucleotide sequence ID" value="NZ_SIJK02000021.1"/>
</dbReference>
<dbReference type="InterPro" id="IPR000866">
    <property type="entry name" value="AhpC/TSA"/>
</dbReference>
<dbReference type="EMBL" id="SIJK02000021">
    <property type="protein sequence ID" value="MBP1466572.1"/>
    <property type="molecule type" value="Genomic_DNA"/>
</dbReference>
<dbReference type="PANTHER" id="PTHR42852">
    <property type="entry name" value="THIOL:DISULFIDE INTERCHANGE PROTEIN DSBE"/>
    <property type="match status" value="1"/>
</dbReference>
<dbReference type="InterPro" id="IPR050553">
    <property type="entry name" value="Thioredoxin_ResA/DsbE_sf"/>
</dbReference>
<evidence type="ECO:0000313" key="2">
    <source>
        <dbReference type="EMBL" id="MBP1466572.1"/>
    </source>
</evidence>
<dbReference type="InterPro" id="IPR017937">
    <property type="entry name" value="Thioredoxin_CS"/>
</dbReference>
<comment type="caution">
    <text evidence="2">The sequence shown here is derived from an EMBL/GenBank/DDBJ whole genome shotgun (WGS) entry which is preliminary data.</text>
</comment>
<dbReference type="Pfam" id="PF00578">
    <property type="entry name" value="AhpC-TSA"/>
    <property type="match status" value="1"/>
</dbReference>
<reference evidence="2 3" key="1">
    <citation type="submission" date="2021-03" db="EMBL/GenBank/DDBJ databases">
        <authorList>
            <person name="Grouzdev D.S."/>
        </authorList>
    </citation>
    <scope>NUCLEOTIDE SEQUENCE [LARGE SCALE GENOMIC DNA]</scope>
    <source>
        <strain evidence="2 3">M50-1</strain>
    </source>
</reference>
<evidence type="ECO:0000259" key="1">
    <source>
        <dbReference type="PROSITE" id="PS51352"/>
    </source>
</evidence>
<protein>
    <submittedName>
        <fullName evidence="2">Redoxin domain-containing protein</fullName>
    </submittedName>
</protein>
<dbReference type="PROSITE" id="PS00194">
    <property type="entry name" value="THIOREDOXIN_1"/>
    <property type="match status" value="1"/>
</dbReference>
<dbReference type="InterPro" id="IPR013766">
    <property type="entry name" value="Thioredoxin_domain"/>
</dbReference>
<name>A0ABS4DAV0_9CHLR</name>
<dbReference type="SUPFAM" id="SSF52833">
    <property type="entry name" value="Thioredoxin-like"/>
    <property type="match status" value="1"/>
</dbReference>
<gene>
    <name evidence="2" type="ORF">EYB53_012725</name>
</gene>
<sequence length="192" mass="20778">MVMLRRSQWDILMLATLVVGIGLIVLSRVRPDQPVSLAEPGAASVATVPAPREGHPAPDFTLLDLTGQPVQLADLRGQVILINIWATWCPPCRAEMPMIQASYEEYRDQGFTVLAVNSREEAATVAGYMDASGLTFPALLDRDGTVSNVYQARVMPSSFFVDRAGVIRAVYRGPLARSVIAGTVEQLLAEAP</sequence>
<accession>A0ABS4DAV0</accession>
<evidence type="ECO:0000313" key="3">
    <source>
        <dbReference type="Proteomes" id="UP001193081"/>
    </source>
</evidence>
<keyword evidence="3" id="KW-1185">Reference proteome</keyword>